<dbReference type="RefSeq" id="WP_015682255.1">
    <property type="nucleotide sequence ID" value="NZ_AOGZ02000014.1"/>
</dbReference>
<dbReference type="AlphaFoldDB" id="R9A4J4"/>
<proteinExistence type="predicted"/>
<reference evidence="1" key="1">
    <citation type="submission" date="2013-04" db="EMBL/GenBank/DDBJ databases">
        <authorList>
            <person name="Harkins D.M."/>
            <person name="Durkin A.S."/>
            <person name="Brinkac L.M."/>
            <person name="Haft D.H."/>
            <person name="Selengut J.D."/>
            <person name="Sanka R."/>
            <person name="DePew J."/>
            <person name="Purushe J."/>
            <person name="Galloway R.L."/>
            <person name="Vinetz J.M."/>
            <person name="Sutton G.G."/>
            <person name="Nierman W.C."/>
            <person name="Fouts D.E."/>
        </authorList>
    </citation>
    <scope>NUCLEOTIDE SEQUENCE [LARGE SCALE GENOMIC DNA]</scope>
    <source>
        <strain evidence="1">CDC</strain>
    </source>
</reference>
<gene>
    <name evidence="1" type="ORF">LEP1GSC195_2299</name>
</gene>
<protein>
    <submittedName>
        <fullName evidence="1">Uncharacterized protein</fullName>
    </submittedName>
</protein>
<dbReference type="STRING" id="1218599.LEP1GSC195_2299"/>
<name>R9A4J4_9LEPT</name>
<evidence type="ECO:0000313" key="2">
    <source>
        <dbReference type="Proteomes" id="UP000013984"/>
    </source>
</evidence>
<organism evidence="1 2">
    <name type="scientific">Leptospira wolbachii serovar Codice str. CDC</name>
    <dbReference type="NCBI Taxonomy" id="1218599"/>
    <lineage>
        <taxon>Bacteria</taxon>
        <taxon>Pseudomonadati</taxon>
        <taxon>Spirochaetota</taxon>
        <taxon>Spirochaetia</taxon>
        <taxon>Leptospirales</taxon>
        <taxon>Leptospiraceae</taxon>
        <taxon>Leptospira</taxon>
    </lineage>
</organism>
<dbReference type="EMBL" id="AOGZ02000014">
    <property type="protein sequence ID" value="EOQ96934.1"/>
    <property type="molecule type" value="Genomic_DNA"/>
</dbReference>
<keyword evidence="2" id="KW-1185">Reference proteome</keyword>
<sequence>MVDKILSTSSFKSSLLKSRDYHKRSERMIPILSVCILLFNLQCAPKMEWIRSLPSEYPRDNKITLGFYSRPAEKKSAFGSRQFLLYWKEEIHLLPNSQFTKVWSEWKVYKDHSEFRHKVGLGNFEKSGDWVLLQTNKLTESDCVSSEKTKTIPDGGDWSKLFPCSSSISPNNRSINHRLLYYYDGKSLYPLQYESGYTEANFGIAWESDLPYTKSNLFEKAKLKYGKKEFQPHVYNHVKLD</sequence>
<comment type="caution">
    <text evidence="1">The sequence shown here is derived from an EMBL/GenBank/DDBJ whole genome shotgun (WGS) entry which is preliminary data.</text>
</comment>
<accession>R9A4J4</accession>
<evidence type="ECO:0000313" key="1">
    <source>
        <dbReference type="EMBL" id="EOQ96934.1"/>
    </source>
</evidence>
<dbReference type="Proteomes" id="UP000013984">
    <property type="component" value="Unassembled WGS sequence"/>
</dbReference>